<dbReference type="PANTHER" id="PTHR39401">
    <property type="entry name" value="SNOAL-LIKE DOMAIN-CONTAINING PROTEIN"/>
    <property type="match status" value="1"/>
</dbReference>
<evidence type="ECO:0000313" key="2">
    <source>
        <dbReference type="Proteomes" id="UP000184300"/>
    </source>
</evidence>
<evidence type="ECO:0008006" key="3">
    <source>
        <dbReference type="Google" id="ProtNLM"/>
    </source>
</evidence>
<organism evidence="1 2">
    <name type="scientific">Aspergillus glaucus CBS 516.65</name>
    <dbReference type="NCBI Taxonomy" id="1160497"/>
    <lineage>
        <taxon>Eukaryota</taxon>
        <taxon>Fungi</taxon>
        <taxon>Dikarya</taxon>
        <taxon>Ascomycota</taxon>
        <taxon>Pezizomycotina</taxon>
        <taxon>Eurotiomycetes</taxon>
        <taxon>Eurotiomycetidae</taxon>
        <taxon>Eurotiales</taxon>
        <taxon>Aspergillaceae</taxon>
        <taxon>Aspergillus</taxon>
        <taxon>Aspergillus subgen. Aspergillus</taxon>
    </lineage>
</organism>
<dbReference type="AlphaFoldDB" id="A0A1L9VR84"/>
<dbReference type="PANTHER" id="PTHR39401:SF1">
    <property type="entry name" value="SNOAL-LIKE DOMAIN-CONTAINING PROTEIN"/>
    <property type="match status" value="1"/>
</dbReference>
<dbReference type="SUPFAM" id="SSF54427">
    <property type="entry name" value="NTF2-like"/>
    <property type="match status" value="1"/>
</dbReference>
<dbReference type="EMBL" id="KV878892">
    <property type="protein sequence ID" value="OJJ86394.1"/>
    <property type="molecule type" value="Genomic_DNA"/>
</dbReference>
<evidence type="ECO:0000313" key="1">
    <source>
        <dbReference type="EMBL" id="OJJ86394.1"/>
    </source>
</evidence>
<dbReference type="OrthoDB" id="3468019at2759"/>
<gene>
    <name evidence="1" type="ORF">ASPGLDRAFT_121555</name>
</gene>
<name>A0A1L9VR84_ASPGL</name>
<dbReference type="GeneID" id="34456512"/>
<dbReference type="Gene3D" id="3.10.450.50">
    <property type="match status" value="1"/>
</dbReference>
<dbReference type="InterPro" id="IPR032710">
    <property type="entry name" value="NTF2-like_dom_sf"/>
</dbReference>
<dbReference type="Proteomes" id="UP000184300">
    <property type="component" value="Unassembled WGS sequence"/>
</dbReference>
<accession>A0A1L9VR84</accession>
<sequence length="155" mass="17583">MSYEITSTPSLSPSTTSRILSFLSTFYQTSDTEAAHDKYVSSFTDDATLIMGSKKAVGRDEIKTLRHGLWTHVASRKHTPTKVFFGGEDEVMLYGTVSYVLRADAEKNEVEVPWAGRVVFAVDGEDGEVRMRFYQVYLVRRSLYGWMGFELLTRT</sequence>
<dbReference type="RefSeq" id="XP_022403083.1">
    <property type="nucleotide sequence ID" value="XM_022540251.1"/>
</dbReference>
<proteinExistence type="predicted"/>
<keyword evidence="2" id="KW-1185">Reference proteome</keyword>
<reference evidence="2" key="1">
    <citation type="journal article" date="2017" name="Genome Biol.">
        <title>Comparative genomics reveals high biological diversity and specific adaptations in the industrially and medically important fungal genus Aspergillus.</title>
        <authorList>
            <person name="de Vries R.P."/>
            <person name="Riley R."/>
            <person name="Wiebenga A."/>
            <person name="Aguilar-Osorio G."/>
            <person name="Amillis S."/>
            <person name="Uchima C.A."/>
            <person name="Anderluh G."/>
            <person name="Asadollahi M."/>
            <person name="Askin M."/>
            <person name="Barry K."/>
            <person name="Battaglia E."/>
            <person name="Bayram O."/>
            <person name="Benocci T."/>
            <person name="Braus-Stromeyer S.A."/>
            <person name="Caldana C."/>
            <person name="Canovas D."/>
            <person name="Cerqueira G.C."/>
            <person name="Chen F."/>
            <person name="Chen W."/>
            <person name="Choi C."/>
            <person name="Clum A."/>
            <person name="Dos Santos R.A."/>
            <person name="Damasio A.R."/>
            <person name="Diallinas G."/>
            <person name="Emri T."/>
            <person name="Fekete E."/>
            <person name="Flipphi M."/>
            <person name="Freyberg S."/>
            <person name="Gallo A."/>
            <person name="Gournas C."/>
            <person name="Habgood R."/>
            <person name="Hainaut M."/>
            <person name="Harispe M.L."/>
            <person name="Henrissat B."/>
            <person name="Hilden K.S."/>
            <person name="Hope R."/>
            <person name="Hossain A."/>
            <person name="Karabika E."/>
            <person name="Karaffa L."/>
            <person name="Karanyi Z."/>
            <person name="Krasevec N."/>
            <person name="Kuo A."/>
            <person name="Kusch H."/>
            <person name="LaButti K."/>
            <person name="Lagendijk E.L."/>
            <person name="Lapidus A."/>
            <person name="Levasseur A."/>
            <person name="Lindquist E."/>
            <person name="Lipzen A."/>
            <person name="Logrieco A.F."/>
            <person name="MacCabe A."/>
            <person name="Maekelae M.R."/>
            <person name="Malavazi I."/>
            <person name="Melin P."/>
            <person name="Meyer V."/>
            <person name="Mielnichuk N."/>
            <person name="Miskei M."/>
            <person name="Molnar A.P."/>
            <person name="Mule G."/>
            <person name="Ngan C.Y."/>
            <person name="Orejas M."/>
            <person name="Orosz E."/>
            <person name="Ouedraogo J.P."/>
            <person name="Overkamp K.M."/>
            <person name="Park H.-S."/>
            <person name="Perrone G."/>
            <person name="Piumi F."/>
            <person name="Punt P.J."/>
            <person name="Ram A.F."/>
            <person name="Ramon A."/>
            <person name="Rauscher S."/>
            <person name="Record E."/>
            <person name="Riano-Pachon D.M."/>
            <person name="Robert V."/>
            <person name="Roehrig J."/>
            <person name="Ruller R."/>
            <person name="Salamov A."/>
            <person name="Salih N.S."/>
            <person name="Samson R.A."/>
            <person name="Sandor E."/>
            <person name="Sanguinetti M."/>
            <person name="Schuetze T."/>
            <person name="Sepcic K."/>
            <person name="Shelest E."/>
            <person name="Sherlock G."/>
            <person name="Sophianopoulou V."/>
            <person name="Squina F.M."/>
            <person name="Sun H."/>
            <person name="Susca A."/>
            <person name="Todd R.B."/>
            <person name="Tsang A."/>
            <person name="Unkles S.E."/>
            <person name="van de Wiele N."/>
            <person name="van Rossen-Uffink D."/>
            <person name="Oliveira J.V."/>
            <person name="Vesth T.C."/>
            <person name="Visser J."/>
            <person name="Yu J.-H."/>
            <person name="Zhou M."/>
            <person name="Andersen M.R."/>
            <person name="Archer D.B."/>
            <person name="Baker S.E."/>
            <person name="Benoit I."/>
            <person name="Brakhage A.A."/>
            <person name="Braus G.H."/>
            <person name="Fischer R."/>
            <person name="Frisvad J.C."/>
            <person name="Goldman G.H."/>
            <person name="Houbraken J."/>
            <person name="Oakley B."/>
            <person name="Pocsi I."/>
            <person name="Scazzocchio C."/>
            <person name="Seiboth B."/>
            <person name="vanKuyk P.A."/>
            <person name="Wortman J."/>
            <person name="Dyer P.S."/>
            <person name="Grigoriev I.V."/>
        </authorList>
    </citation>
    <scope>NUCLEOTIDE SEQUENCE [LARGE SCALE GENOMIC DNA]</scope>
    <source>
        <strain evidence="2">CBS 516.65</strain>
    </source>
</reference>
<dbReference type="VEuPathDB" id="FungiDB:ASPGLDRAFT_121555"/>
<dbReference type="STRING" id="1160497.A0A1L9VR84"/>
<protein>
    <recommendedName>
        <fullName evidence="3">SnoaL-like domain-containing protein</fullName>
    </recommendedName>
</protein>